<comment type="caution">
    <text evidence="2">The sequence shown here is derived from an EMBL/GenBank/DDBJ whole genome shotgun (WGS) entry which is preliminary data.</text>
</comment>
<dbReference type="EMBL" id="CADEPM010000014">
    <property type="protein sequence ID" value="CAB3411599.1"/>
    <property type="molecule type" value="Genomic_DNA"/>
</dbReference>
<dbReference type="AlphaFoldDB" id="A0A8S1FF94"/>
<dbReference type="Proteomes" id="UP000494206">
    <property type="component" value="Unassembled WGS sequence"/>
</dbReference>
<evidence type="ECO:0000313" key="3">
    <source>
        <dbReference type="Proteomes" id="UP000494206"/>
    </source>
</evidence>
<feature type="region of interest" description="Disordered" evidence="1">
    <location>
        <begin position="1"/>
        <end position="90"/>
    </location>
</feature>
<accession>A0A8S1FF94</accession>
<sequence>MNTTSTLLPSQHSRSASVAAYDPSSGSIASSRGGCRPASSAGPRSSSGGISHHGNKPSNGGRGPLPGSKGFHRNHSGPSRQQFRNSSRGGYRSFYGASSRSFSQGSHMAEYMSNTLPDLSTSAVMRPDFRQDQEFQSGFNRDGPLDYYNSRQDFGQDGRPDLLQDPSQFSRDFRHDFSWNNRESRIYFNRYSRQGFNQDSRVDFNQDYQQFYQQGFNFSYPRDSGFPEDANNGLLQEINNGNPHDTNNGFHRNVGSEYQAEFNSEPYLYNSFYFNQRVYKPQEIKPPSYKPEFPKNIVPEDDDNDLPDDSLNYERQLAANAVVATKEVFELYEEMEKQFEKSKTKDLLDLFDESKIEPCVLQNLIALNKDKKLSIWGAQQNALLDVNYSANPFGGNNSPDVSFNEASFMFSPPTTRDKVPLYDRYVPTRLKYPCPNPHCFTCNTFLRRIPPKPW</sequence>
<organism evidence="2 3">
    <name type="scientific">Caenorhabditis bovis</name>
    <dbReference type="NCBI Taxonomy" id="2654633"/>
    <lineage>
        <taxon>Eukaryota</taxon>
        <taxon>Metazoa</taxon>
        <taxon>Ecdysozoa</taxon>
        <taxon>Nematoda</taxon>
        <taxon>Chromadorea</taxon>
        <taxon>Rhabditida</taxon>
        <taxon>Rhabditina</taxon>
        <taxon>Rhabditomorpha</taxon>
        <taxon>Rhabditoidea</taxon>
        <taxon>Rhabditidae</taxon>
        <taxon>Peloderinae</taxon>
        <taxon>Caenorhabditis</taxon>
    </lineage>
</organism>
<protein>
    <submittedName>
        <fullName evidence="2">Uncharacterized protein</fullName>
    </submittedName>
</protein>
<feature type="compositionally biased region" description="Polar residues" evidence="1">
    <location>
        <begin position="76"/>
        <end position="88"/>
    </location>
</feature>
<feature type="region of interest" description="Disordered" evidence="1">
    <location>
        <begin position="134"/>
        <end position="167"/>
    </location>
</feature>
<keyword evidence="3" id="KW-1185">Reference proteome</keyword>
<evidence type="ECO:0000256" key="1">
    <source>
        <dbReference type="SAM" id="MobiDB-lite"/>
    </source>
</evidence>
<name>A0A8S1FF94_9PELO</name>
<proteinExistence type="predicted"/>
<reference evidence="2 3" key="1">
    <citation type="submission" date="2020-04" db="EMBL/GenBank/DDBJ databases">
        <authorList>
            <person name="Laetsch R D."/>
            <person name="Stevens L."/>
            <person name="Kumar S."/>
            <person name="Blaxter L. M."/>
        </authorList>
    </citation>
    <scope>NUCLEOTIDE SEQUENCE [LARGE SCALE GENOMIC DNA]</scope>
</reference>
<evidence type="ECO:0000313" key="2">
    <source>
        <dbReference type="EMBL" id="CAB3411599.1"/>
    </source>
</evidence>
<feature type="compositionally biased region" description="Low complexity" evidence="1">
    <location>
        <begin position="36"/>
        <end position="49"/>
    </location>
</feature>
<gene>
    <name evidence="2" type="ORF">CBOVIS_LOCUS12977</name>
</gene>
<feature type="compositionally biased region" description="Polar residues" evidence="1">
    <location>
        <begin position="1"/>
        <end position="16"/>
    </location>
</feature>